<dbReference type="GO" id="GO:0016579">
    <property type="term" value="P:protein deubiquitination"/>
    <property type="evidence" value="ECO:0007669"/>
    <property type="project" value="InterPro"/>
</dbReference>
<dbReference type="Proteomes" id="UP000664521">
    <property type="component" value="Unassembled WGS sequence"/>
</dbReference>
<evidence type="ECO:0000313" key="2">
    <source>
        <dbReference type="EMBL" id="CAF9941012.1"/>
    </source>
</evidence>
<dbReference type="AlphaFoldDB" id="A0A8H3PHL3"/>
<feature type="domain" description="USP" evidence="1">
    <location>
        <begin position="1"/>
        <end position="278"/>
    </location>
</feature>
<protein>
    <recommendedName>
        <fullName evidence="1">USP domain-containing protein</fullName>
    </recommendedName>
</protein>
<dbReference type="InterPro" id="IPR050164">
    <property type="entry name" value="Peptidase_C19"/>
</dbReference>
<dbReference type="PANTHER" id="PTHR24006">
    <property type="entry name" value="UBIQUITIN CARBOXYL-TERMINAL HYDROLASE"/>
    <property type="match status" value="1"/>
</dbReference>
<dbReference type="GO" id="GO:0005634">
    <property type="term" value="C:nucleus"/>
    <property type="evidence" value="ECO:0007669"/>
    <property type="project" value="TreeGrafter"/>
</dbReference>
<dbReference type="OrthoDB" id="289038at2759"/>
<dbReference type="CDD" id="cd02257">
    <property type="entry name" value="Peptidase_C19"/>
    <property type="match status" value="1"/>
</dbReference>
<dbReference type="GO" id="GO:0004843">
    <property type="term" value="F:cysteine-type deubiquitinase activity"/>
    <property type="evidence" value="ECO:0007669"/>
    <property type="project" value="InterPro"/>
</dbReference>
<dbReference type="InterPro" id="IPR038765">
    <property type="entry name" value="Papain-like_cys_pep_sf"/>
</dbReference>
<evidence type="ECO:0000259" key="1">
    <source>
        <dbReference type="PROSITE" id="PS50235"/>
    </source>
</evidence>
<dbReference type="GO" id="GO:0005829">
    <property type="term" value="C:cytosol"/>
    <property type="evidence" value="ECO:0007669"/>
    <property type="project" value="TreeGrafter"/>
</dbReference>
<dbReference type="Gene3D" id="3.90.70.10">
    <property type="entry name" value="Cysteine proteinases"/>
    <property type="match status" value="1"/>
</dbReference>
<dbReference type="Pfam" id="PF00443">
    <property type="entry name" value="UCH"/>
    <property type="match status" value="1"/>
</dbReference>
<reference evidence="2" key="1">
    <citation type="submission" date="2021-03" db="EMBL/GenBank/DDBJ databases">
        <authorList>
            <person name="Tagirdzhanova G."/>
        </authorList>
    </citation>
    <scope>NUCLEOTIDE SEQUENCE</scope>
</reference>
<organism evidence="2 3">
    <name type="scientific">Heterodermia speciosa</name>
    <dbReference type="NCBI Taxonomy" id="116794"/>
    <lineage>
        <taxon>Eukaryota</taxon>
        <taxon>Fungi</taxon>
        <taxon>Dikarya</taxon>
        <taxon>Ascomycota</taxon>
        <taxon>Pezizomycotina</taxon>
        <taxon>Lecanoromycetes</taxon>
        <taxon>OSLEUM clade</taxon>
        <taxon>Lecanoromycetidae</taxon>
        <taxon>Caliciales</taxon>
        <taxon>Physciaceae</taxon>
        <taxon>Heterodermia</taxon>
    </lineage>
</organism>
<keyword evidence="3" id="KW-1185">Reference proteome</keyword>
<dbReference type="InterPro" id="IPR001394">
    <property type="entry name" value="Peptidase_C19_UCH"/>
</dbReference>
<dbReference type="SUPFAM" id="SSF54001">
    <property type="entry name" value="Cysteine proteinases"/>
    <property type="match status" value="1"/>
</dbReference>
<sequence length="279" mass="31332">MEQETGALFRELIAPESSAVDSALYDRKLADTGLFPEEILGDSKVDASQYLTAWIERHDLDHRTSHNTHSAKKTPLDRLLNGTLKIQITCKECKETEEHHEDFTSPLQLQVPADAGDINLEGCIDAYFKTRTVQNHECQYCNQLVAATRKIWFAQLPPNIVFSLNRTHDSGAKISTPVRVNLATIDLQGWCGPHVATKDARRYELSSMVMHRGESAQNGTYVAACRVHGSGKEMAQLDGDIHEDKWRIVQDETVSKNKATRMIRNFDGAAQLLFLQKLA</sequence>
<accession>A0A8H3PHL3</accession>
<proteinExistence type="predicted"/>
<name>A0A8H3PHL3_9LECA</name>
<evidence type="ECO:0000313" key="3">
    <source>
        <dbReference type="Proteomes" id="UP000664521"/>
    </source>
</evidence>
<dbReference type="PROSITE" id="PS50235">
    <property type="entry name" value="USP_3"/>
    <property type="match status" value="1"/>
</dbReference>
<dbReference type="InterPro" id="IPR028889">
    <property type="entry name" value="USP"/>
</dbReference>
<gene>
    <name evidence="2" type="ORF">HETSPECPRED_002842</name>
</gene>
<comment type="caution">
    <text evidence="2">The sequence shown here is derived from an EMBL/GenBank/DDBJ whole genome shotgun (WGS) entry which is preliminary data.</text>
</comment>
<dbReference type="EMBL" id="CAJPDS010000171">
    <property type="protein sequence ID" value="CAF9941012.1"/>
    <property type="molecule type" value="Genomic_DNA"/>
</dbReference>